<name>A0ABQ0CV10_9HYPO</name>
<proteinExistence type="predicted"/>
<comment type="caution">
    <text evidence="2">The sequence shown here is derived from an EMBL/GenBank/DDBJ whole genome shotgun (WGS) entry which is preliminary data.</text>
</comment>
<feature type="region of interest" description="Disordered" evidence="1">
    <location>
        <begin position="101"/>
        <end position="126"/>
    </location>
</feature>
<dbReference type="EMBL" id="BAAFGZ010000261">
    <property type="protein sequence ID" value="GAB0137243.1"/>
    <property type="molecule type" value="Genomic_DNA"/>
</dbReference>
<evidence type="ECO:0000313" key="3">
    <source>
        <dbReference type="Proteomes" id="UP001562357"/>
    </source>
</evidence>
<feature type="compositionally biased region" description="Pro residues" evidence="1">
    <location>
        <begin position="153"/>
        <end position="185"/>
    </location>
</feature>
<feature type="compositionally biased region" description="Basic residues" evidence="1">
    <location>
        <begin position="258"/>
        <end position="269"/>
    </location>
</feature>
<accession>A0ABQ0CV10</accession>
<reference evidence="3" key="1">
    <citation type="submission" date="2024-06" db="EMBL/GenBank/DDBJ databases">
        <title>Draft Genome Sequences of Epichloe bromicola Strains Isolated from Elymus ciliaris.</title>
        <authorList>
            <consortium name="Epichloe bromicola genome sequencing consortium"/>
            <person name="Miura A."/>
            <person name="Imano S."/>
            <person name="Ashida A."/>
            <person name="Sato I."/>
            <person name="Chiba S."/>
            <person name="Tanaka A."/>
            <person name="Camagna M."/>
            <person name="Takemoto D."/>
        </authorList>
    </citation>
    <scope>NUCLEOTIDE SEQUENCE [LARGE SCALE GENOMIC DNA]</scope>
    <source>
        <strain evidence="3">DP</strain>
    </source>
</reference>
<feature type="compositionally biased region" description="Acidic residues" evidence="1">
    <location>
        <begin position="109"/>
        <end position="121"/>
    </location>
</feature>
<keyword evidence="3" id="KW-1185">Reference proteome</keyword>
<feature type="compositionally biased region" description="Acidic residues" evidence="1">
    <location>
        <begin position="233"/>
        <end position="253"/>
    </location>
</feature>
<feature type="compositionally biased region" description="Gly residues" evidence="1">
    <location>
        <begin position="61"/>
        <end position="70"/>
    </location>
</feature>
<gene>
    <name evidence="2" type="primary">g5518</name>
    <name evidence="2" type="ORF">EsDP_00005518</name>
</gene>
<feature type="region of interest" description="Disordered" evidence="1">
    <location>
        <begin position="146"/>
        <end position="384"/>
    </location>
</feature>
<organism evidence="2 3">
    <name type="scientific">Epichloe bromicola</name>
    <dbReference type="NCBI Taxonomy" id="79588"/>
    <lineage>
        <taxon>Eukaryota</taxon>
        <taxon>Fungi</taxon>
        <taxon>Dikarya</taxon>
        <taxon>Ascomycota</taxon>
        <taxon>Pezizomycotina</taxon>
        <taxon>Sordariomycetes</taxon>
        <taxon>Hypocreomycetidae</taxon>
        <taxon>Hypocreales</taxon>
        <taxon>Clavicipitaceae</taxon>
        <taxon>Epichloe</taxon>
    </lineage>
</organism>
<dbReference type="Proteomes" id="UP001562357">
    <property type="component" value="Unassembled WGS sequence"/>
</dbReference>
<feature type="region of interest" description="Disordered" evidence="1">
    <location>
        <begin position="59"/>
        <end position="79"/>
    </location>
</feature>
<sequence length="384" mass="40702">MGPSRTRDAHLLAQRGRFHEGSMKDRASAAPPLQFLDPSERVLMVPFCTTGTGTDAAAAVGGLGGGGGRGGAEEKTRSSRMKTNIFGQMWEGVRGRLRIRRDADKDKGEGEEEDDDDDDDEQRPTRDQVLANYHQLVASGFFSSHAIQSTRHGPPPPRPCTSRGPPSPAPPQWPLAPAAPVPVPAMTPDDDDDGGDKKMTGHPASPRAEVCSPASAASSSRGTKRAAAGPPPGEDEGEGQGEADRDDEGAGEDEATRAHRFLPKRLRRTAPRDRDIISLPRLRGVASRNKGAHDGPAQVPRARRGSTDHDDMATSLGRKIKRPARARTLRTRAAAGGSGSGRGAMEAEPLSVVPDANRGIPRVPAIPAKFTYGEDGRENGGSTR</sequence>
<protein>
    <submittedName>
        <fullName evidence="2">Uncharacterized protein</fullName>
    </submittedName>
</protein>
<feature type="compositionally biased region" description="Basic residues" evidence="1">
    <location>
        <begin position="318"/>
        <end position="330"/>
    </location>
</feature>
<evidence type="ECO:0000313" key="2">
    <source>
        <dbReference type="EMBL" id="GAB0137243.1"/>
    </source>
</evidence>
<evidence type="ECO:0000256" key="1">
    <source>
        <dbReference type="SAM" id="MobiDB-lite"/>
    </source>
</evidence>